<comment type="subcellular location">
    <subcellularLocation>
        <location evidence="1">Cell membrane</location>
        <topology evidence="1">Multi-pass membrane protein</topology>
    </subcellularLocation>
</comment>
<keyword evidence="2" id="KW-1003">Cell membrane</keyword>
<evidence type="ECO:0000259" key="7">
    <source>
        <dbReference type="Pfam" id="PF03772"/>
    </source>
</evidence>
<feature type="transmembrane region" description="Helical" evidence="6">
    <location>
        <begin position="514"/>
        <end position="532"/>
    </location>
</feature>
<proteinExistence type="predicted"/>
<dbReference type="PANTHER" id="PTHR30619">
    <property type="entry name" value="DNA INTERNALIZATION/COMPETENCE PROTEIN COMEC/REC2"/>
    <property type="match status" value="1"/>
</dbReference>
<feature type="transmembrane region" description="Helical" evidence="6">
    <location>
        <begin position="300"/>
        <end position="316"/>
    </location>
</feature>
<dbReference type="Proteomes" id="UP000307244">
    <property type="component" value="Unassembled WGS sequence"/>
</dbReference>
<dbReference type="RefSeq" id="WP_136836253.1">
    <property type="nucleotide sequence ID" value="NZ_SWBQ01000003.1"/>
</dbReference>
<protein>
    <submittedName>
        <fullName evidence="9">ComEC family competence protein</fullName>
    </submittedName>
</protein>
<dbReference type="EMBL" id="SWBQ01000003">
    <property type="protein sequence ID" value="TKC05991.1"/>
    <property type="molecule type" value="Genomic_DNA"/>
</dbReference>
<accession>A0A4U1CHT4</accession>
<evidence type="ECO:0000256" key="5">
    <source>
        <dbReference type="ARBA" id="ARBA00023136"/>
    </source>
</evidence>
<feature type="domain" description="DUF4131" evidence="8">
    <location>
        <begin position="44"/>
        <end position="204"/>
    </location>
</feature>
<keyword evidence="5 6" id="KW-0472">Membrane</keyword>
<dbReference type="NCBIfam" id="TIGR00360">
    <property type="entry name" value="ComEC_N-term"/>
    <property type="match status" value="1"/>
</dbReference>
<feature type="transmembrane region" description="Helical" evidence="6">
    <location>
        <begin position="271"/>
        <end position="293"/>
    </location>
</feature>
<evidence type="ECO:0000256" key="3">
    <source>
        <dbReference type="ARBA" id="ARBA00022692"/>
    </source>
</evidence>
<evidence type="ECO:0000256" key="1">
    <source>
        <dbReference type="ARBA" id="ARBA00004651"/>
    </source>
</evidence>
<feature type="transmembrane region" description="Helical" evidence="6">
    <location>
        <begin position="36"/>
        <end position="57"/>
    </location>
</feature>
<dbReference type="Pfam" id="PF13567">
    <property type="entry name" value="DUF4131"/>
    <property type="match status" value="1"/>
</dbReference>
<feature type="domain" description="ComEC/Rec2-related protein" evidence="7">
    <location>
        <begin position="246"/>
        <end position="508"/>
    </location>
</feature>
<dbReference type="Pfam" id="PF03772">
    <property type="entry name" value="Competence"/>
    <property type="match status" value="1"/>
</dbReference>
<evidence type="ECO:0000256" key="2">
    <source>
        <dbReference type="ARBA" id="ARBA00022475"/>
    </source>
</evidence>
<evidence type="ECO:0000256" key="4">
    <source>
        <dbReference type="ARBA" id="ARBA00022989"/>
    </source>
</evidence>
<dbReference type="InterPro" id="IPR052159">
    <property type="entry name" value="Competence_DNA_uptake"/>
</dbReference>
<feature type="transmembrane region" description="Helical" evidence="6">
    <location>
        <begin position="12"/>
        <end position="30"/>
    </location>
</feature>
<dbReference type="GO" id="GO:0005886">
    <property type="term" value="C:plasma membrane"/>
    <property type="evidence" value="ECO:0007669"/>
    <property type="project" value="UniProtKB-SubCell"/>
</dbReference>
<keyword evidence="3 6" id="KW-0812">Transmembrane</keyword>
<sequence>MEKLKYEKSQIVFVHLLLTYAAGILLSYHFRTSQLLHVMIIACGLIFLGIATIAVFYRQLRLYKNKWMTGTMVYLFSFCCGGLICLLNDSRLASDYYASKEADYLKVTVTDEPQVKNGMLRFKAEVTERYKDNGDIKLRAEGKLLVMVHLDSSSTRLPAYGNELIIPFRFSEIEPPYNPGEFDYKSWLAAKDIHNRVFLKQHEIVTLAERKGNPLIAYALTLRSKQVAYYRSILKNDDAFAMASTLILGYRADLSEDTLAVYSKTGTIHALSVSGMHVGLIYLVLDWILFFLWRSKLMKVLKVGIILTAIWYYTLLTGLSPSVLRSAIMLSAFVFAKLLDRESNGYNVLAFAAFCLLLYDPYLIWDVGFQLSFLAVFGLICLQPLIQSWWPVEHKWVSRIWSALAMSFSAQLTTFPLSIYYFHQFPLYFLISNLFIIIPSALIMYLGIIILVFRLSFLASVFEWMIHFMNKGLDYISMLPFSNLTGIWIDKTELILICTSLLLMIFMLKTKNKWMLFGSICCLLLLQLKSVYSNLQLSHQKKIIIFKLRKNYAAAFISAGKAIVFTNLNAGEKTFRYSVKPALDLYQIEQVTFINGDKYMVTPYFRINGDEILFYNYLLRIDDLKKRIATQIDL</sequence>
<comment type="caution">
    <text evidence="9">The sequence shown here is derived from an EMBL/GenBank/DDBJ whole genome shotgun (WGS) entry which is preliminary data.</text>
</comment>
<dbReference type="AlphaFoldDB" id="A0A4U1CHT4"/>
<keyword evidence="4 6" id="KW-1133">Transmembrane helix</keyword>
<gene>
    <name evidence="9" type="ORF">FA047_11675</name>
</gene>
<feature type="transmembrane region" description="Helical" evidence="6">
    <location>
        <begin position="487"/>
        <end position="508"/>
    </location>
</feature>
<feature type="transmembrane region" description="Helical" evidence="6">
    <location>
        <begin position="69"/>
        <end position="87"/>
    </location>
</feature>
<feature type="transmembrane region" description="Helical" evidence="6">
    <location>
        <begin position="402"/>
        <end position="422"/>
    </location>
</feature>
<evidence type="ECO:0000313" key="9">
    <source>
        <dbReference type="EMBL" id="TKC05991.1"/>
    </source>
</evidence>
<keyword evidence="10" id="KW-1185">Reference proteome</keyword>
<name>A0A4U1CHT4_9SPHI</name>
<dbReference type="OrthoDB" id="9761531at2"/>
<reference evidence="9 10" key="1">
    <citation type="submission" date="2019-04" db="EMBL/GenBank/DDBJ databases">
        <title>Pedobacter sp. RP-3-15 sp. nov., isolated from Arctic soil.</title>
        <authorList>
            <person name="Dahal R.H."/>
            <person name="Kim D.-U."/>
        </authorList>
    </citation>
    <scope>NUCLEOTIDE SEQUENCE [LARGE SCALE GENOMIC DNA]</scope>
    <source>
        <strain evidence="9 10">RP-3-15</strain>
    </source>
</reference>
<evidence type="ECO:0000256" key="6">
    <source>
        <dbReference type="SAM" id="Phobius"/>
    </source>
</evidence>
<evidence type="ECO:0000313" key="10">
    <source>
        <dbReference type="Proteomes" id="UP000307244"/>
    </source>
</evidence>
<dbReference type="PANTHER" id="PTHR30619:SF1">
    <property type="entry name" value="RECOMBINATION PROTEIN 2"/>
    <property type="match status" value="1"/>
</dbReference>
<dbReference type="InterPro" id="IPR004477">
    <property type="entry name" value="ComEC_N"/>
</dbReference>
<feature type="transmembrane region" description="Helical" evidence="6">
    <location>
        <begin position="346"/>
        <end position="365"/>
    </location>
</feature>
<organism evidence="9 10">
    <name type="scientific">Pedobacter frigoris</name>
    <dbReference type="NCBI Taxonomy" id="2571272"/>
    <lineage>
        <taxon>Bacteria</taxon>
        <taxon>Pseudomonadati</taxon>
        <taxon>Bacteroidota</taxon>
        <taxon>Sphingobacteriia</taxon>
        <taxon>Sphingobacteriales</taxon>
        <taxon>Sphingobacteriaceae</taxon>
        <taxon>Pedobacter</taxon>
    </lineage>
</organism>
<evidence type="ECO:0000259" key="8">
    <source>
        <dbReference type="Pfam" id="PF13567"/>
    </source>
</evidence>
<dbReference type="InterPro" id="IPR025405">
    <property type="entry name" value="DUF4131"/>
</dbReference>